<organism evidence="2 3">
    <name type="scientific">Elysia crispata</name>
    <name type="common">lettuce slug</name>
    <dbReference type="NCBI Taxonomy" id="231223"/>
    <lineage>
        <taxon>Eukaryota</taxon>
        <taxon>Metazoa</taxon>
        <taxon>Spiralia</taxon>
        <taxon>Lophotrochozoa</taxon>
        <taxon>Mollusca</taxon>
        <taxon>Gastropoda</taxon>
        <taxon>Heterobranchia</taxon>
        <taxon>Euthyneura</taxon>
        <taxon>Panpulmonata</taxon>
        <taxon>Sacoglossa</taxon>
        <taxon>Placobranchoidea</taxon>
        <taxon>Plakobranchidae</taxon>
        <taxon>Elysia</taxon>
    </lineage>
</organism>
<dbReference type="EMBL" id="JAWDGP010008010">
    <property type="protein sequence ID" value="KAK3697438.1"/>
    <property type="molecule type" value="Genomic_DNA"/>
</dbReference>
<comment type="caution">
    <text evidence="2">The sequence shown here is derived from an EMBL/GenBank/DDBJ whole genome shotgun (WGS) entry which is preliminary data.</text>
</comment>
<dbReference type="AlphaFoldDB" id="A0AAE1CIU9"/>
<reference evidence="2" key="1">
    <citation type="journal article" date="2023" name="G3 (Bethesda)">
        <title>A reference genome for the long-term kleptoplast-retaining sea slug Elysia crispata morphotype clarki.</title>
        <authorList>
            <person name="Eastman K.E."/>
            <person name="Pendleton A.L."/>
            <person name="Shaikh M.A."/>
            <person name="Suttiyut T."/>
            <person name="Ogas R."/>
            <person name="Tomko P."/>
            <person name="Gavelis G."/>
            <person name="Widhalm J.R."/>
            <person name="Wisecaver J.H."/>
        </authorList>
    </citation>
    <scope>NUCLEOTIDE SEQUENCE</scope>
    <source>
        <strain evidence="2">ECLA1</strain>
    </source>
</reference>
<evidence type="ECO:0000313" key="2">
    <source>
        <dbReference type="EMBL" id="KAK3697438.1"/>
    </source>
</evidence>
<protein>
    <submittedName>
        <fullName evidence="2">Uncharacterized protein</fullName>
    </submittedName>
</protein>
<dbReference type="Proteomes" id="UP001283361">
    <property type="component" value="Unassembled WGS sequence"/>
</dbReference>
<sequence length="69" mass="7582">MGERKSQGQLEGGGGGERHVTIKSRGRTRIVSRQRKSEQLPQSVSNGMCGSEPCVCVSIVCVEERFVCW</sequence>
<feature type="compositionally biased region" description="Basic residues" evidence="1">
    <location>
        <begin position="21"/>
        <end position="34"/>
    </location>
</feature>
<proteinExistence type="predicted"/>
<gene>
    <name evidence="2" type="ORF">RRG08_031202</name>
</gene>
<evidence type="ECO:0000256" key="1">
    <source>
        <dbReference type="SAM" id="MobiDB-lite"/>
    </source>
</evidence>
<accession>A0AAE1CIU9</accession>
<evidence type="ECO:0000313" key="3">
    <source>
        <dbReference type="Proteomes" id="UP001283361"/>
    </source>
</evidence>
<keyword evidence="3" id="KW-1185">Reference proteome</keyword>
<name>A0AAE1CIU9_9GAST</name>
<feature type="region of interest" description="Disordered" evidence="1">
    <location>
        <begin position="1"/>
        <end position="45"/>
    </location>
</feature>